<evidence type="ECO:0008006" key="4">
    <source>
        <dbReference type="Google" id="ProtNLM"/>
    </source>
</evidence>
<organism evidence="2 3">
    <name type="scientific">Neisseria zalophi</name>
    <dbReference type="NCBI Taxonomy" id="640030"/>
    <lineage>
        <taxon>Bacteria</taxon>
        <taxon>Pseudomonadati</taxon>
        <taxon>Pseudomonadota</taxon>
        <taxon>Betaproteobacteria</taxon>
        <taxon>Neisseriales</taxon>
        <taxon>Neisseriaceae</taxon>
        <taxon>Neisseria</taxon>
    </lineage>
</organism>
<keyword evidence="3" id="KW-1185">Reference proteome</keyword>
<feature type="region of interest" description="Disordered" evidence="1">
    <location>
        <begin position="92"/>
        <end position="129"/>
    </location>
</feature>
<reference evidence="2 3" key="1">
    <citation type="submission" date="2018-08" db="EMBL/GenBank/DDBJ databases">
        <title>Neisseria zalophi ATCC BAA-2455 complete genome.</title>
        <authorList>
            <person name="Veseli I.A."/>
            <person name="Buttler R."/>
            <person name="Mascarenhas dos Santos A.C."/>
            <person name="Pombert J.-F."/>
        </authorList>
    </citation>
    <scope>NUCLEOTIDE SEQUENCE [LARGE SCALE GENOMIC DNA]</scope>
    <source>
        <strain evidence="2 3">ATCC BAA-2455</strain>
    </source>
</reference>
<evidence type="ECO:0000256" key="1">
    <source>
        <dbReference type="SAM" id="MobiDB-lite"/>
    </source>
</evidence>
<evidence type="ECO:0000313" key="2">
    <source>
        <dbReference type="EMBL" id="QEY25450.1"/>
    </source>
</evidence>
<proteinExistence type="predicted"/>
<dbReference type="OrthoDB" id="8613869at2"/>
<dbReference type="KEGG" id="nzl:D0T92_02110"/>
<evidence type="ECO:0000313" key="3">
    <source>
        <dbReference type="Proteomes" id="UP000325713"/>
    </source>
</evidence>
<name>A0A5J6PXG3_9NEIS</name>
<feature type="compositionally biased region" description="Basic and acidic residues" evidence="1">
    <location>
        <begin position="92"/>
        <end position="119"/>
    </location>
</feature>
<gene>
    <name evidence="2" type="ORF">D0T92_02110</name>
</gene>
<dbReference type="AlphaFoldDB" id="A0A5J6PXG3"/>
<dbReference type="RefSeq" id="WP_151049764.1">
    <property type="nucleotide sequence ID" value="NZ_CP031700.1"/>
</dbReference>
<protein>
    <recommendedName>
        <fullName evidence="4">Cell division protein</fullName>
    </recommendedName>
</protein>
<accession>A0A5J6PXG3</accession>
<dbReference type="EMBL" id="CP031700">
    <property type="protein sequence ID" value="QEY25450.1"/>
    <property type="molecule type" value="Genomic_DNA"/>
</dbReference>
<sequence>MKWLFAVLVALNIIVFGATVAGRVAEKQKTTVAPTIPVVAEAQHELAPPMIEVGKEASGSAALDWIGESESIPVAVSEPVDDELLLAEMDKKAKEEQDQAAKEKKEQQEKAKREREQKEAQVANRNRQCTSNASITLEEDDYHRIKGLLKQWPHVASRTVEKRSSKPKAAQSQKTYRVLVPSGGDAMAQLDNLAAKGFSGTFYEGDISVGVTRSRSAAQVLISRLATAGFGGTRIDEQDDQNTSENNSLSVAKMQVMFVNIDDKNAAAIQNIVERYGKLSRGACK</sequence>
<dbReference type="Proteomes" id="UP000325713">
    <property type="component" value="Chromosome"/>
</dbReference>